<dbReference type="NCBIfam" id="NF009466">
    <property type="entry name" value="PRK12826.1-2"/>
    <property type="match status" value="1"/>
</dbReference>
<dbReference type="GO" id="GO:0008206">
    <property type="term" value="P:bile acid metabolic process"/>
    <property type="evidence" value="ECO:0007669"/>
    <property type="project" value="UniProtKB-ARBA"/>
</dbReference>
<dbReference type="Gene3D" id="3.40.50.720">
    <property type="entry name" value="NAD(P)-binding Rossmann-like Domain"/>
    <property type="match status" value="1"/>
</dbReference>
<evidence type="ECO:0000256" key="1">
    <source>
        <dbReference type="ARBA" id="ARBA00006484"/>
    </source>
</evidence>
<dbReference type="EC" id="1.1.1.47" evidence="3"/>
<keyword evidence="4" id="KW-1185">Reference proteome</keyword>
<organism evidence="3 4">
    <name type="scientific">Salinibacillus xinjiangensis</name>
    <dbReference type="NCBI Taxonomy" id="1229268"/>
    <lineage>
        <taxon>Bacteria</taxon>
        <taxon>Bacillati</taxon>
        <taxon>Bacillota</taxon>
        <taxon>Bacilli</taxon>
        <taxon>Bacillales</taxon>
        <taxon>Bacillaceae</taxon>
        <taxon>Salinibacillus</taxon>
    </lineage>
</organism>
<reference evidence="3 4" key="1">
    <citation type="submission" date="2019-11" db="EMBL/GenBank/DDBJ databases">
        <authorList>
            <person name="Li J."/>
        </authorList>
    </citation>
    <scope>NUCLEOTIDE SEQUENCE [LARGE SCALE GENOMIC DNA]</scope>
    <source>
        <strain evidence="3 4">J4</strain>
    </source>
</reference>
<gene>
    <name evidence="3" type="ORF">GH754_00950</name>
</gene>
<dbReference type="InterPro" id="IPR002347">
    <property type="entry name" value="SDR_fam"/>
</dbReference>
<dbReference type="NCBIfam" id="NF005559">
    <property type="entry name" value="PRK07231.1"/>
    <property type="match status" value="1"/>
</dbReference>
<evidence type="ECO:0000256" key="2">
    <source>
        <dbReference type="ARBA" id="ARBA00023002"/>
    </source>
</evidence>
<dbReference type="PANTHER" id="PTHR42760">
    <property type="entry name" value="SHORT-CHAIN DEHYDROGENASES/REDUCTASES FAMILY MEMBER"/>
    <property type="match status" value="1"/>
</dbReference>
<dbReference type="Proteomes" id="UP000480185">
    <property type="component" value="Unassembled WGS sequence"/>
</dbReference>
<dbReference type="InterPro" id="IPR020904">
    <property type="entry name" value="Sc_DH/Rdtase_CS"/>
</dbReference>
<proteinExistence type="inferred from homology"/>
<dbReference type="PANTHER" id="PTHR42760:SF133">
    <property type="entry name" value="3-OXOACYL-[ACYL-CARRIER-PROTEIN] REDUCTASE"/>
    <property type="match status" value="1"/>
</dbReference>
<dbReference type="PRINTS" id="PR00080">
    <property type="entry name" value="SDRFAMILY"/>
</dbReference>
<dbReference type="AlphaFoldDB" id="A0A6G1X1S2"/>
<evidence type="ECO:0000313" key="4">
    <source>
        <dbReference type="Proteomes" id="UP000480185"/>
    </source>
</evidence>
<dbReference type="EMBL" id="WJNH01000001">
    <property type="protein sequence ID" value="MRG84889.1"/>
    <property type="molecule type" value="Genomic_DNA"/>
</dbReference>
<dbReference type="PROSITE" id="PS00061">
    <property type="entry name" value="ADH_SHORT"/>
    <property type="match status" value="1"/>
</dbReference>
<comment type="similarity">
    <text evidence="1">Belongs to the short-chain dehydrogenases/reductases (SDR) family.</text>
</comment>
<dbReference type="Pfam" id="PF13561">
    <property type="entry name" value="adh_short_C2"/>
    <property type="match status" value="1"/>
</dbReference>
<dbReference type="GO" id="GO:0006633">
    <property type="term" value="P:fatty acid biosynthetic process"/>
    <property type="evidence" value="ECO:0007669"/>
    <property type="project" value="TreeGrafter"/>
</dbReference>
<evidence type="ECO:0000313" key="3">
    <source>
        <dbReference type="EMBL" id="MRG84889.1"/>
    </source>
</evidence>
<dbReference type="InterPro" id="IPR036291">
    <property type="entry name" value="NAD(P)-bd_dom_sf"/>
</dbReference>
<protein>
    <submittedName>
        <fullName evidence="3">Glucose 1-dehydrogenase</fullName>
        <ecNumber evidence="3">1.1.1.47</ecNumber>
    </submittedName>
</protein>
<keyword evidence="2 3" id="KW-0560">Oxidoreductase</keyword>
<dbReference type="OrthoDB" id="9803333at2"/>
<dbReference type="GO" id="GO:0047936">
    <property type="term" value="F:glucose 1-dehydrogenase [NAD(P)+] activity"/>
    <property type="evidence" value="ECO:0007669"/>
    <property type="project" value="UniProtKB-EC"/>
</dbReference>
<dbReference type="PRINTS" id="PR00081">
    <property type="entry name" value="GDHRDH"/>
</dbReference>
<sequence length="253" mass="27311">MDRLLDLSGKVAVVTGGSRGIGRQIVLDFAEHGADVVIVGRNKTKCDEVAQEVNQMGQKGVPISADVAKQEDIESIFNLCTDVCGKVDILVNNAGTNSTNKAINVTEAEWDYIFDVNLKGLFFSSQQAAKIMISQKSGKIINISSAGGSRAYRNIAPYAASKAAVIHLTRSLSNEWARYNIHVNSIAPGLISTDINKDDIADPEVLDRMIKMIPQRRLGHPKDIASMALYLAADASNYITGQTLFVDGGKTVE</sequence>
<dbReference type="SUPFAM" id="SSF51735">
    <property type="entry name" value="NAD(P)-binding Rossmann-fold domains"/>
    <property type="match status" value="1"/>
</dbReference>
<accession>A0A6G1X1S2</accession>
<name>A0A6G1X1S2_9BACI</name>
<dbReference type="RefSeq" id="WP_153726860.1">
    <property type="nucleotide sequence ID" value="NZ_WJNH01000001.1"/>
</dbReference>
<comment type="caution">
    <text evidence="3">The sequence shown here is derived from an EMBL/GenBank/DDBJ whole genome shotgun (WGS) entry which is preliminary data.</text>
</comment>
<dbReference type="FunFam" id="3.40.50.720:FF:000084">
    <property type="entry name" value="Short-chain dehydrogenase reductase"/>
    <property type="match status" value="1"/>
</dbReference>
<dbReference type="GO" id="GO:0048038">
    <property type="term" value="F:quinone binding"/>
    <property type="evidence" value="ECO:0007669"/>
    <property type="project" value="TreeGrafter"/>
</dbReference>